<dbReference type="STRING" id="944018.H8ZG17"/>
<gene>
    <name evidence="8" type="ORF">NERG_02538</name>
    <name evidence="9" type="ORF">NESG_00534</name>
</gene>
<proteinExistence type="inferred from homology"/>
<dbReference type="EMBL" id="AKIJ01000001">
    <property type="protein sequence ID" value="KFG27455.1"/>
    <property type="molecule type" value="Genomic_DNA"/>
</dbReference>
<dbReference type="PRINTS" id="PR00883">
    <property type="entry name" value="NUCLEARHMG"/>
</dbReference>
<organism evidence="8">
    <name type="scientific">Nematocida ausubeli (strain ATCC PRA-371 / ERTm2)</name>
    <name type="common">Nematode killer fungus</name>
    <dbReference type="NCBI Taxonomy" id="1913371"/>
    <lineage>
        <taxon>Eukaryota</taxon>
        <taxon>Fungi</taxon>
        <taxon>Fungi incertae sedis</taxon>
        <taxon>Microsporidia</taxon>
        <taxon>Nematocida</taxon>
    </lineage>
</organism>
<feature type="region of interest" description="Disordered" evidence="6">
    <location>
        <begin position="1"/>
        <end position="35"/>
    </location>
</feature>
<evidence type="ECO:0000256" key="3">
    <source>
        <dbReference type="ARBA" id="ARBA00023242"/>
    </source>
</evidence>
<evidence type="ECO:0000256" key="1">
    <source>
        <dbReference type="ARBA" id="ARBA00004604"/>
    </source>
</evidence>
<dbReference type="Pfam" id="PF01248">
    <property type="entry name" value="Ribosomal_L7Ae"/>
    <property type="match status" value="1"/>
</dbReference>
<dbReference type="GO" id="GO:0031429">
    <property type="term" value="C:box H/ACA snoRNP complex"/>
    <property type="evidence" value="ECO:0007669"/>
    <property type="project" value="UniProtKB-UniRule"/>
</dbReference>
<reference evidence="9" key="2">
    <citation type="submission" date="2012-10" db="EMBL/GenBank/DDBJ databases">
        <authorList>
            <consortium name="The Broad Institute Genome Sequencing Platform"/>
            <consortium name="The Broad Institute Genome Sequencing Center for Infectious Disease"/>
            <person name="Cuomo C."/>
            <person name="Troemel E."/>
            <person name="Walker B."/>
            <person name="Young S.K."/>
            <person name="Zeng Q."/>
            <person name="Gargeya S."/>
            <person name="Fitzgerald M."/>
            <person name="Haas B."/>
            <person name="Abouelleil A."/>
            <person name="Alvarado L."/>
            <person name="Arachchi H.M."/>
            <person name="Berlin A.M."/>
            <person name="Chapman S.B."/>
            <person name="Goldberg J."/>
            <person name="Griggs A."/>
            <person name="Gujja S."/>
            <person name="Hansen M."/>
            <person name="Howarth C."/>
            <person name="Imamovic A."/>
            <person name="Larimer J."/>
            <person name="McCowan C."/>
            <person name="Murphy C."/>
            <person name="Neiman D."/>
            <person name="Pearson M."/>
            <person name="Priest M."/>
            <person name="Roberts A."/>
            <person name="Saif S."/>
            <person name="Shea T."/>
            <person name="Sisk P."/>
            <person name="Sykes S."/>
            <person name="Wortman J."/>
            <person name="Nusbaum C."/>
            <person name="Birren B."/>
        </authorList>
    </citation>
    <scope>NUCLEOTIDE SEQUENCE</scope>
    <source>
        <strain evidence="9">ERTm6</strain>
    </source>
</reference>
<dbReference type="Proteomes" id="UP000005622">
    <property type="component" value="Unassembled WGS sequence"/>
</dbReference>
<dbReference type="Gene3D" id="3.30.1330.30">
    <property type="match status" value="1"/>
</dbReference>
<evidence type="ECO:0000313" key="9">
    <source>
        <dbReference type="EMBL" id="KFG27455.1"/>
    </source>
</evidence>
<dbReference type="Proteomes" id="UP000054524">
    <property type="component" value="Unassembled WGS sequence"/>
</dbReference>
<protein>
    <recommendedName>
        <fullName evidence="5">H/ACA ribonucleoprotein complex subunit 2</fullName>
    </recommendedName>
    <alternativeName>
        <fullName evidence="5">Nucleolar protein family A member 2</fullName>
    </alternativeName>
</protein>
<dbReference type="InterPro" id="IPR004038">
    <property type="entry name" value="Ribosomal_eL8/eL30/eS12/Gad45"/>
</dbReference>
<evidence type="ECO:0000256" key="6">
    <source>
        <dbReference type="SAM" id="MobiDB-lite"/>
    </source>
</evidence>
<evidence type="ECO:0000313" key="8">
    <source>
        <dbReference type="EMBL" id="EHY64461.1"/>
    </source>
</evidence>
<keyword evidence="4 5" id="KW-0687">Ribonucleoprotein</keyword>
<dbReference type="EMBL" id="JH604642">
    <property type="protein sequence ID" value="EHY64461.1"/>
    <property type="molecule type" value="Genomic_DNA"/>
</dbReference>
<keyword evidence="5" id="KW-0694">RNA-binding</keyword>
<dbReference type="InterPro" id="IPR002415">
    <property type="entry name" value="H/ACA_rnp_Nhp2-like"/>
</dbReference>
<dbReference type="SUPFAM" id="SSF55315">
    <property type="entry name" value="L30e-like"/>
    <property type="match status" value="1"/>
</dbReference>
<evidence type="ECO:0000256" key="2">
    <source>
        <dbReference type="ARBA" id="ARBA00007337"/>
    </source>
</evidence>
<dbReference type="PRINTS" id="PR00881">
    <property type="entry name" value="L7ARS6FAMILY"/>
</dbReference>
<dbReference type="OrthoDB" id="1924699at2759"/>
<comment type="function">
    <text evidence="5">Required for ribosome biogenesis. Part of a complex which catalyzes pseudouridylation of rRNA. This involves the isomerization of uridine such that the ribose is subsequently attached to C5, instead of the normal N1. Pseudouridine ('psi') residues may serve to stabilize the conformation of rRNAs.</text>
</comment>
<dbReference type="AlphaFoldDB" id="H8ZG17"/>
<evidence type="ECO:0000256" key="4">
    <source>
        <dbReference type="ARBA" id="ARBA00023274"/>
    </source>
</evidence>
<comment type="function">
    <text evidence="5">Common component of the spliceosome and rRNA processing machinery.</text>
</comment>
<keyword evidence="10" id="KW-1185">Reference proteome</keyword>
<dbReference type="GO" id="GO:0031120">
    <property type="term" value="P:snRNA pseudouridine synthesis"/>
    <property type="evidence" value="ECO:0007669"/>
    <property type="project" value="UniProtKB-UniRule"/>
</dbReference>
<evidence type="ECO:0000313" key="10">
    <source>
        <dbReference type="Proteomes" id="UP000054524"/>
    </source>
</evidence>
<feature type="compositionally biased region" description="Basic and acidic residues" evidence="6">
    <location>
        <begin position="16"/>
        <end position="34"/>
    </location>
</feature>
<reference evidence="9 10" key="3">
    <citation type="journal article" date="2014" name="Genome Announc.">
        <title>Genome Sequence of the Microsporidian Species Nematocida sp1 Strain ERTm6 (ATCC PRA-372).</title>
        <authorList>
            <person name="Bakowski M.A."/>
            <person name="Priest M."/>
            <person name="Young S."/>
            <person name="Cuomo C.A."/>
            <person name="Troemel E.R."/>
        </authorList>
    </citation>
    <scope>NUCLEOTIDE SEQUENCE [LARGE SCALE GENOMIC DNA]</scope>
    <source>
        <strain evidence="9 10">ERTm6</strain>
    </source>
</reference>
<sequence>MSRAVDQKSRHKKEKSKKEERQDKTDDKKVEKVHPKAKPLCPSAVTKKVYDLVSLAKKNRTLKIGVNETIKKLNKGDAELVLLGGNALPFAIVEPLVVLCENKNRTFFFVPSVSALGKACGLSRPVAACTIVYSEDSNITRLINEIREQMINL</sequence>
<name>H8ZG17_NEMA1</name>
<reference evidence="8" key="1">
    <citation type="submission" date="2011-03" db="EMBL/GenBank/DDBJ databases">
        <title>The Genome Sequence of Nematocida sp1 strain ERTm2.</title>
        <authorList>
            <consortium name="The Broad Institute Genome Sequencing Platform"/>
            <consortium name="The Broad Institute Genome Sequencing Center for Infectious Disease"/>
            <person name="Cuomo C."/>
            <person name="Troemel E."/>
            <person name="Young S.K."/>
            <person name="Zeng Q."/>
            <person name="Gargeya S."/>
            <person name="Fitzgerald M."/>
            <person name="Haas B."/>
            <person name="Abouelleil A."/>
            <person name="Alvarado L."/>
            <person name="Arachchi H.M."/>
            <person name="Berlin A."/>
            <person name="Brown A."/>
            <person name="Chapman S.B."/>
            <person name="Chen Z."/>
            <person name="Dunbar C."/>
            <person name="Freedman E."/>
            <person name="Gearin G."/>
            <person name="Gellesch M."/>
            <person name="Goldberg J."/>
            <person name="Griggs A."/>
            <person name="Gujja S."/>
            <person name="Heilman E.R."/>
            <person name="Heiman D."/>
            <person name="Howarth C."/>
            <person name="Larson L."/>
            <person name="Lui A."/>
            <person name="MacDonald P.J.P."/>
            <person name="Mehta T."/>
            <person name="Montmayeur A."/>
            <person name="Murphy C."/>
            <person name="Neiman D."/>
            <person name="Pearson M."/>
            <person name="Priest M."/>
            <person name="Roberts A."/>
            <person name="Saif S."/>
            <person name="Shea T."/>
            <person name="Shenoy N."/>
            <person name="Sisk P."/>
            <person name="Stolte C."/>
            <person name="Sykes S."/>
            <person name="White J."/>
            <person name="Yandava C."/>
            <person name="Wortman J."/>
            <person name="Nusbaum C."/>
            <person name="Birren B."/>
        </authorList>
    </citation>
    <scope>NUCLEOTIDE SEQUENCE</scope>
    <source>
        <strain evidence="8">ERTm2</strain>
    </source>
</reference>
<keyword evidence="3 5" id="KW-0539">Nucleus</keyword>
<comment type="similarity">
    <text evidence="2 5">Belongs to the eukaryotic ribosomal protein eL8 family.</text>
</comment>
<accession>A0A086J5N7</accession>
<dbReference type="InterPro" id="IPR029064">
    <property type="entry name" value="Ribosomal_eL30-like_sf"/>
</dbReference>
<evidence type="ECO:0000259" key="7">
    <source>
        <dbReference type="Pfam" id="PF01248"/>
    </source>
</evidence>
<comment type="subcellular location">
    <subcellularLocation>
        <location evidence="1 5">Nucleus</location>
        <location evidence="1 5">Nucleolus</location>
    </subcellularLocation>
</comment>
<dbReference type="InterPro" id="IPR018492">
    <property type="entry name" value="Ribosomal_eL8/Nhp2"/>
</dbReference>
<accession>H8ZG17</accession>
<evidence type="ECO:0000256" key="5">
    <source>
        <dbReference type="RuleBase" id="RU366039"/>
    </source>
</evidence>
<dbReference type="GO" id="GO:0003723">
    <property type="term" value="F:RNA binding"/>
    <property type="evidence" value="ECO:0007669"/>
    <property type="project" value="UniProtKB-UniRule"/>
</dbReference>
<dbReference type="HOGENOM" id="CLU_084513_4_1_1"/>
<feature type="domain" description="Ribosomal protein eL8/eL30/eS12/Gadd45" evidence="7">
    <location>
        <begin position="48"/>
        <end position="139"/>
    </location>
</feature>
<dbReference type="GO" id="GO:0000398">
    <property type="term" value="P:mRNA splicing, via spliceosome"/>
    <property type="evidence" value="ECO:0007669"/>
    <property type="project" value="UniProtKB-UniRule"/>
</dbReference>